<accession>A0A0D3E9F7</accession>
<dbReference type="Gene3D" id="3.30.420.10">
    <property type="entry name" value="Ribonuclease H-like superfamily/Ribonuclease H"/>
    <property type="match status" value="1"/>
</dbReference>
<dbReference type="InterPro" id="IPR036397">
    <property type="entry name" value="RNaseH_sf"/>
</dbReference>
<evidence type="ECO:0000313" key="1">
    <source>
        <dbReference type="EnsemblPlants" id="Bo9g094070.1"/>
    </source>
</evidence>
<name>A0A0D3E9F7_BRAOL</name>
<dbReference type="Gramene" id="Bo9g094070.1">
    <property type="protein sequence ID" value="Bo9g094070.1"/>
    <property type="gene ID" value="Bo9g094070"/>
</dbReference>
<keyword evidence="2" id="KW-1185">Reference proteome</keyword>
<organism evidence="1 2">
    <name type="scientific">Brassica oleracea var. oleracea</name>
    <dbReference type="NCBI Taxonomy" id="109376"/>
    <lineage>
        <taxon>Eukaryota</taxon>
        <taxon>Viridiplantae</taxon>
        <taxon>Streptophyta</taxon>
        <taxon>Embryophyta</taxon>
        <taxon>Tracheophyta</taxon>
        <taxon>Spermatophyta</taxon>
        <taxon>Magnoliopsida</taxon>
        <taxon>eudicotyledons</taxon>
        <taxon>Gunneridae</taxon>
        <taxon>Pentapetalae</taxon>
        <taxon>rosids</taxon>
        <taxon>malvids</taxon>
        <taxon>Brassicales</taxon>
        <taxon>Brassicaceae</taxon>
        <taxon>Brassiceae</taxon>
        <taxon>Brassica</taxon>
    </lineage>
</organism>
<sequence length="70" mass="8044">MVSEPEEWPAFEVYLEDIKVLMGSFRNTKIIYVPRTENSRADGLARSARKQLSFVVHMDAVLPAWFAESI</sequence>
<dbReference type="EnsemblPlants" id="Bo9g094070.1">
    <property type="protein sequence ID" value="Bo9g094070.1"/>
    <property type="gene ID" value="Bo9g094070"/>
</dbReference>
<reference evidence="1" key="2">
    <citation type="submission" date="2015-03" db="UniProtKB">
        <authorList>
            <consortium name="EnsemblPlants"/>
        </authorList>
    </citation>
    <scope>IDENTIFICATION</scope>
</reference>
<dbReference type="HOGENOM" id="CLU_147628_2_0_1"/>
<protein>
    <recommendedName>
        <fullName evidence="3">RNase H type-1 domain-containing protein</fullName>
    </recommendedName>
</protein>
<evidence type="ECO:0000313" key="2">
    <source>
        <dbReference type="Proteomes" id="UP000032141"/>
    </source>
</evidence>
<dbReference type="Proteomes" id="UP000032141">
    <property type="component" value="Chromosome C9"/>
</dbReference>
<reference evidence="1 2" key="1">
    <citation type="journal article" date="2014" name="Genome Biol.">
        <title>Transcriptome and methylome profiling reveals relics of genome dominance in the mesopolyploid Brassica oleracea.</title>
        <authorList>
            <person name="Parkin I.A."/>
            <person name="Koh C."/>
            <person name="Tang H."/>
            <person name="Robinson S.J."/>
            <person name="Kagale S."/>
            <person name="Clarke W.E."/>
            <person name="Town C.D."/>
            <person name="Nixon J."/>
            <person name="Krishnakumar V."/>
            <person name="Bidwell S.L."/>
            <person name="Denoeud F."/>
            <person name="Belcram H."/>
            <person name="Links M.G."/>
            <person name="Just J."/>
            <person name="Clarke C."/>
            <person name="Bender T."/>
            <person name="Huebert T."/>
            <person name="Mason A.S."/>
            <person name="Pires J.C."/>
            <person name="Barker G."/>
            <person name="Moore J."/>
            <person name="Walley P.G."/>
            <person name="Manoli S."/>
            <person name="Batley J."/>
            <person name="Edwards D."/>
            <person name="Nelson M.N."/>
            <person name="Wang X."/>
            <person name="Paterson A.H."/>
            <person name="King G."/>
            <person name="Bancroft I."/>
            <person name="Chalhoub B."/>
            <person name="Sharpe A.G."/>
        </authorList>
    </citation>
    <scope>NUCLEOTIDE SEQUENCE</scope>
    <source>
        <strain evidence="1 2">cv. TO1000</strain>
    </source>
</reference>
<evidence type="ECO:0008006" key="3">
    <source>
        <dbReference type="Google" id="ProtNLM"/>
    </source>
</evidence>
<dbReference type="AlphaFoldDB" id="A0A0D3E9F7"/>
<dbReference type="GO" id="GO:0003676">
    <property type="term" value="F:nucleic acid binding"/>
    <property type="evidence" value="ECO:0007669"/>
    <property type="project" value="InterPro"/>
</dbReference>
<proteinExistence type="predicted"/>